<feature type="compositionally biased region" description="Basic and acidic residues" evidence="1">
    <location>
        <begin position="455"/>
        <end position="470"/>
    </location>
</feature>
<evidence type="ECO:0000313" key="2">
    <source>
        <dbReference type="EMBL" id="CAD9607862.1"/>
    </source>
</evidence>
<feature type="region of interest" description="Disordered" evidence="1">
    <location>
        <begin position="448"/>
        <end position="504"/>
    </location>
</feature>
<feature type="compositionally biased region" description="Basic residues" evidence="1">
    <location>
        <begin position="485"/>
        <end position="504"/>
    </location>
</feature>
<accession>A0A7S2LL37</accession>
<protein>
    <submittedName>
        <fullName evidence="2">Uncharacterized protein</fullName>
    </submittedName>
</protein>
<reference evidence="2" key="1">
    <citation type="submission" date="2021-01" db="EMBL/GenBank/DDBJ databases">
        <authorList>
            <person name="Corre E."/>
            <person name="Pelletier E."/>
            <person name="Niang G."/>
            <person name="Scheremetjew M."/>
            <person name="Finn R."/>
            <person name="Kale V."/>
            <person name="Holt S."/>
            <person name="Cochrane G."/>
            <person name="Meng A."/>
            <person name="Brown T."/>
            <person name="Cohen L."/>
        </authorList>
    </citation>
    <scope>NUCLEOTIDE SEQUENCE</scope>
    <source>
        <strain evidence="2">RCC3387</strain>
    </source>
</reference>
<organism evidence="2">
    <name type="scientific">Zooxanthella nutricula</name>
    <dbReference type="NCBI Taxonomy" id="1333877"/>
    <lineage>
        <taxon>Eukaryota</taxon>
        <taxon>Sar</taxon>
        <taxon>Alveolata</taxon>
        <taxon>Dinophyceae</taxon>
        <taxon>Peridiniales</taxon>
        <taxon>Peridiniales incertae sedis</taxon>
        <taxon>Zooxanthella</taxon>
    </lineage>
</organism>
<dbReference type="AlphaFoldDB" id="A0A7S2LL37"/>
<proteinExistence type="predicted"/>
<dbReference type="EMBL" id="HBGW01063068">
    <property type="protein sequence ID" value="CAD9607862.1"/>
    <property type="molecule type" value="Transcribed_RNA"/>
</dbReference>
<name>A0A7S2LL37_9DINO</name>
<gene>
    <name evidence="2" type="ORF">BRAN1462_LOCUS40205</name>
</gene>
<evidence type="ECO:0000256" key="1">
    <source>
        <dbReference type="SAM" id="MobiDB-lite"/>
    </source>
</evidence>
<sequence>MYFQSRPTEWDFDETSRGVRVLSDVAKQIQQVVRTKRRTAPFPEALYTAVVKAGTPQETIQVVQSAAAAELAAMPADSVQALMESLGPPPTFDNPALAPALAQLHVAAQTKILAAVRGALEKKGVALGELMEYYKKVLSFGGEQVDPRVNQQKIQTLKDLCELACLLIQEKGLGNVSPKVLMLLCSTAPFHIIALAISHLGEKGEGEDVKACAALISKVPAHVLEAMSQATLVQLAVASTKSAAVAEATLAVVVKACAGTLAAWSVDDVAKLLLAVSKAKAGAEGPVVGELYGRAAEALSPKLADMSPTQIIKVSFVMAKVASCREFLEALAAEAAKKVLDMPGAQLLLLTQGLVPLGGANASFAKVLEAWVKVLGEPKPPVSADQLAKLAHVVAPAAPEHADFWKALGAALAAEQKALGDAGWTSLEAAFPDGAGPAFADKEALLAAAKKRKESSKDDRKRSRDRDRRGGGRSRSRDRKDDRRRSRSRDRRGGGRSRSRDRRR</sequence>